<keyword evidence="3" id="KW-1185">Reference proteome</keyword>
<dbReference type="InParanoid" id="A0A165DTY2"/>
<dbReference type="OrthoDB" id="3260975at2759"/>
<evidence type="ECO:0000256" key="1">
    <source>
        <dbReference type="SAM" id="MobiDB-lite"/>
    </source>
</evidence>
<dbReference type="EMBL" id="KV426191">
    <property type="protein sequence ID" value="KZV85348.1"/>
    <property type="molecule type" value="Genomic_DNA"/>
</dbReference>
<organism evidence="2 3">
    <name type="scientific">Exidia glandulosa HHB12029</name>
    <dbReference type="NCBI Taxonomy" id="1314781"/>
    <lineage>
        <taxon>Eukaryota</taxon>
        <taxon>Fungi</taxon>
        <taxon>Dikarya</taxon>
        <taxon>Basidiomycota</taxon>
        <taxon>Agaricomycotina</taxon>
        <taxon>Agaricomycetes</taxon>
        <taxon>Auriculariales</taxon>
        <taxon>Exidiaceae</taxon>
        <taxon>Exidia</taxon>
    </lineage>
</organism>
<dbReference type="Proteomes" id="UP000077266">
    <property type="component" value="Unassembled WGS sequence"/>
</dbReference>
<protein>
    <submittedName>
        <fullName evidence="2">Uncharacterized protein</fullName>
    </submittedName>
</protein>
<feature type="compositionally biased region" description="Polar residues" evidence="1">
    <location>
        <begin position="250"/>
        <end position="260"/>
    </location>
</feature>
<evidence type="ECO:0000313" key="3">
    <source>
        <dbReference type="Proteomes" id="UP000077266"/>
    </source>
</evidence>
<name>A0A165DTY2_EXIGL</name>
<feature type="region of interest" description="Disordered" evidence="1">
    <location>
        <begin position="217"/>
        <end position="318"/>
    </location>
</feature>
<sequence>MAAPFLMKDLVGGTSPKEQAAAAKWLADFTKFMVPQTAGQSPAKKNAILVDAFQAHIATGSQAEDWWNNTLSERQRKSWEDIKVNFSLAYRTPAPRTIEPSEYFDEFKKKLLTMDEAMKKVPIDGSDNTRWGYVVWAEEIEALGVKTGITASILVQEAMALLPAGFAQLMETAPHGTWSEWCEALRELQPTTITRTQSQYTDLANIKAELKAFMSVAMSPRSGSTSPTRDSSGWYSMGRGTTPPPGYPSRSASPSKSTFPQVPPSPGTLAAGGYTPYQAYSPSPHPPSTPQAPPGRAQLAAQSGFTTPRPPLRSPFSPVPIKLRGTASAEDGCIRCGELASSSHNRWNCTNPPLPQQEQRYHETVLRNKWSARTPFASASFPPTPSPSGRRAPAEVAQISLNDEPDDYALLQVEEEEYAYEEESEGKGEEAVL</sequence>
<dbReference type="AlphaFoldDB" id="A0A165DTY2"/>
<reference evidence="2 3" key="1">
    <citation type="journal article" date="2016" name="Mol. Biol. Evol.">
        <title>Comparative Genomics of Early-Diverging Mushroom-Forming Fungi Provides Insights into the Origins of Lignocellulose Decay Capabilities.</title>
        <authorList>
            <person name="Nagy L.G."/>
            <person name="Riley R."/>
            <person name="Tritt A."/>
            <person name="Adam C."/>
            <person name="Daum C."/>
            <person name="Floudas D."/>
            <person name="Sun H."/>
            <person name="Yadav J.S."/>
            <person name="Pangilinan J."/>
            <person name="Larsson K.H."/>
            <person name="Matsuura K."/>
            <person name="Barry K."/>
            <person name="Labutti K."/>
            <person name="Kuo R."/>
            <person name="Ohm R.A."/>
            <person name="Bhattacharya S.S."/>
            <person name="Shirouzu T."/>
            <person name="Yoshinaga Y."/>
            <person name="Martin F.M."/>
            <person name="Grigoriev I.V."/>
            <person name="Hibbett D.S."/>
        </authorList>
    </citation>
    <scope>NUCLEOTIDE SEQUENCE [LARGE SCALE GENOMIC DNA]</scope>
    <source>
        <strain evidence="2 3">HHB12029</strain>
    </source>
</reference>
<proteinExistence type="predicted"/>
<feature type="compositionally biased region" description="Pro residues" evidence="1">
    <location>
        <begin position="283"/>
        <end position="293"/>
    </location>
</feature>
<gene>
    <name evidence="2" type="ORF">EXIGLDRAFT_775638</name>
</gene>
<evidence type="ECO:0000313" key="2">
    <source>
        <dbReference type="EMBL" id="KZV85348.1"/>
    </source>
</evidence>
<feature type="compositionally biased region" description="Polar residues" evidence="1">
    <location>
        <begin position="221"/>
        <end position="234"/>
    </location>
</feature>
<accession>A0A165DTY2</accession>